<dbReference type="SMART" id="SM00034">
    <property type="entry name" value="CLECT"/>
    <property type="match status" value="1"/>
</dbReference>
<dbReference type="AlphaFoldDB" id="A0A2G8JR34"/>
<dbReference type="EMBL" id="MRZV01001391">
    <property type="protein sequence ID" value="PIK38189.1"/>
    <property type="molecule type" value="Genomic_DNA"/>
</dbReference>
<dbReference type="InterPro" id="IPR016186">
    <property type="entry name" value="C-type_lectin-like/link_sf"/>
</dbReference>
<dbReference type="OrthoDB" id="418245at2759"/>
<protein>
    <submittedName>
        <fullName evidence="2">Putative low affinity immunoglobulin epsilon Fc receptor</fullName>
    </submittedName>
</protein>
<accession>A0A2G8JR34</accession>
<sequence length="167" mass="19186">MYLKVVFLGITVDRSEDNGIVSSFTGLSGRYHSAECNWNDANGWCQRLTPAGFSTARLASVHSQDEQDFLYNYWVYSRDPIPEDITYTANTEYPGVWIGLNDVHHEGTYKWTDNTPFDFHAWLPHEPNNCCNGEDAVHFWDGPGHFGRWNDVAVNTWLFPAFCEIKL</sequence>
<reference evidence="2 3" key="1">
    <citation type="journal article" date="2017" name="PLoS Biol.">
        <title>The sea cucumber genome provides insights into morphological evolution and visceral regeneration.</title>
        <authorList>
            <person name="Zhang X."/>
            <person name="Sun L."/>
            <person name="Yuan J."/>
            <person name="Sun Y."/>
            <person name="Gao Y."/>
            <person name="Zhang L."/>
            <person name="Li S."/>
            <person name="Dai H."/>
            <person name="Hamel J.F."/>
            <person name="Liu C."/>
            <person name="Yu Y."/>
            <person name="Liu S."/>
            <person name="Lin W."/>
            <person name="Guo K."/>
            <person name="Jin S."/>
            <person name="Xu P."/>
            <person name="Storey K.B."/>
            <person name="Huan P."/>
            <person name="Zhang T."/>
            <person name="Zhou Y."/>
            <person name="Zhang J."/>
            <person name="Lin C."/>
            <person name="Li X."/>
            <person name="Xing L."/>
            <person name="Huo D."/>
            <person name="Sun M."/>
            <person name="Wang L."/>
            <person name="Mercier A."/>
            <person name="Li F."/>
            <person name="Yang H."/>
            <person name="Xiang J."/>
        </authorList>
    </citation>
    <scope>NUCLEOTIDE SEQUENCE [LARGE SCALE GENOMIC DNA]</scope>
    <source>
        <strain evidence="2">Shaxun</strain>
        <tissue evidence="2">Muscle</tissue>
    </source>
</reference>
<dbReference type="PROSITE" id="PS50041">
    <property type="entry name" value="C_TYPE_LECTIN_2"/>
    <property type="match status" value="1"/>
</dbReference>
<organism evidence="2 3">
    <name type="scientific">Stichopus japonicus</name>
    <name type="common">Sea cucumber</name>
    <dbReference type="NCBI Taxonomy" id="307972"/>
    <lineage>
        <taxon>Eukaryota</taxon>
        <taxon>Metazoa</taxon>
        <taxon>Echinodermata</taxon>
        <taxon>Eleutherozoa</taxon>
        <taxon>Echinozoa</taxon>
        <taxon>Holothuroidea</taxon>
        <taxon>Aspidochirotacea</taxon>
        <taxon>Aspidochirotida</taxon>
        <taxon>Stichopodidae</taxon>
        <taxon>Apostichopus</taxon>
    </lineage>
</organism>
<dbReference type="Pfam" id="PF00059">
    <property type="entry name" value="Lectin_C"/>
    <property type="match status" value="1"/>
</dbReference>
<dbReference type="InterPro" id="IPR001304">
    <property type="entry name" value="C-type_lectin-like"/>
</dbReference>
<keyword evidence="3" id="KW-1185">Reference proteome</keyword>
<dbReference type="Proteomes" id="UP000230750">
    <property type="component" value="Unassembled WGS sequence"/>
</dbReference>
<gene>
    <name evidence="2" type="ORF">BSL78_24967</name>
</gene>
<dbReference type="PANTHER" id="PTHR22803">
    <property type="entry name" value="MANNOSE, PHOSPHOLIPASE, LECTIN RECEPTOR RELATED"/>
    <property type="match status" value="1"/>
</dbReference>
<evidence type="ECO:0000313" key="2">
    <source>
        <dbReference type="EMBL" id="PIK38189.1"/>
    </source>
</evidence>
<proteinExistence type="predicted"/>
<dbReference type="Gene3D" id="3.10.100.10">
    <property type="entry name" value="Mannose-Binding Protein A, subunit A"/>
    <property type="match status" value="1"/>
</dbReference>
<dbReference type="InterPro" id="IPR050111">
    <property type="entry name" value="C-type_lectin/snaclec_domain"/>
</dbReference>
<evidence type="ECO:0000259" key="1">
    <source>
        <dbReference type="PROSITE" id="PS50041"/>
    </source>
</evidence>
<comment type="caution">
    <text evidence="2">The sequence shown here is derived from an EMBL/GenBank/DDBJ whole genome shotgun (WGS) entry which is preliminary data.</text>
</comment>
<feature type="domain" description="C-type lectin" evidence="1">
    <location>
        <begin position="24"/>
        <end position="151"/>
    </location>
</feature>
<evidence type="ECO:0000313" key="3">
    <source>
        <dbReference type="Proteomes" id="UP000230750"/>
    </source>
</evidence>
<dbReference type="InterPro" id="IPR016187">
    <property type="entry name" value="CTDL_fold"/>
</dbReference>
<dbReference type="SUPFAM" id="SSF56436">
    <property type="entry name" value="C-type lectin-like"/>
    <property type="match status" value="1"/>
</dbReference>
<keyword evidence="2" id="KW-0675">Receptor</keyword>
<name>A0A2G8JR34_STIJA</name>